<dbReference type="InterPro" id="IPR021096">
    <property type="entry name" value="Vibrio_phage_VSK_Orf152"/>
</dbReference>
<reference evidence="1 2" key="1">
    <citation type="journal article" date="2006" name="Arch. Microbiol.">
        <title>Detection of a phage genome carrying a zonula occludens like toxin gene (zot) in clinical isolates of Stenotrophomonas maltophilia.</title>
        <authorList>
            <person name="Hagemann M."/>
            <person name="Hasse D."/>
            <person name="Berg G."/>
        </authorList>
    </citation>
    <scope>NUCLEOTIDE SEQUENCE</scope>
</reference>
<evidence type="ECO:0000313" key="2">
    <source>
        <dbReference type="Proteomes" id="UP000000732"/>
    </source>
</evidence>
<accession>Q4LAU6</accession>
<proteinExistence type="predicted"/>
<dbReference type="EMBL" id="AM040673">
    <property type="protein sequence ID" value="CAJ13521.1"/>
    <property type="molecule type" value="Genomic_DNA"/>
</dbReference>
<sequence length="160" mass="17804">MSASYDLFCRWKHVQKIQSDNAGALALGVSRATVSLWKQGKNAKIHYIERMAVDIGDSPEMWSAVVMAERSNSEDEKAAWRRIAQKLATVVMALCLFVGAALPHDVQAMPQAGNALHDIHYAKSRIRRIWAFVGSAWQWLGLWLGSCLRPQSPAKDEIAA</sequence>
<keyword evidence="2" id="KW-1185">Reference proteome</keyword>
<name>Q4LAU6_9VIRU</name>
<dbReference type="Proteomes" id="UP000000732">
    <property type="component" value="Segment"/>
</dbReference>
<dbReference type="GeneID" id="4171432"/>
<protein>
    <submittedName>
        <fullName evidence="1">Uncharacterized protein</fullName>
    </submittedName>
</protein>
<dbReference type="Pfam" id="PF12472">
    <property type="entry name" value="DUF3693"/>
    <property type="match status" value="1"/>
</dbReference>
<dbReference type="KEGG" id="vg:4171432"/>
<organism evidence="1 2">
    <name type="scientific">Stenotrophomonas phage SMA9</name>
    <dbReference type="NCBI Taxonomy" id="334856"/>
    <lineage>
        <taxon>Viruses</taxon>
        <taxon>Monodnaviria</taxon>
        <taxon>Loebvirae</taxon>
        <taxon>Hofneiviricota</taxon>
        <taxon>Faserviricetes</taxon>
        <taxon>Tubulavirales</taxon>
        <taxon>Inoviridae</taxon>
        <taxon>Staminivirus</taxon>
        <taxon>Staminivirus SMA9</taxon>
    </lineage>
</organism>
<dbReference type="OrthoDB" id="37499at10239"/>
<evidence type="ECO:0000313" key="1">
    <source>
        <dbReference type="EMBL" id="CAJ13521.1"/>
    </source>
</evidence>
<dbReference type="RefSeq" id="YP_257147.1">
    <property type="nucleotide sequence ID" value="NC_007189.1"/>
</dbReference>